<evidence type="ECO:0000313" key="10">
    <source>
        <dbReference type="EMBL" id="TKA61190.1"/>
    </source>
</evidence>
<keyword evidence="4 8" id="KW-0378">Hydrolase</keyword>
<comment type="cofactor">
    <cofactor evidence="8">
        <name>Zn(2+)</name>
        <dbReference type="ChEBI" id="CHEBI:29105"/>
    </cofactor>
    <text evidence="8">Binds 1 zinc ion per subunit.</text>
</comment>
<dbReference type="Gene3D" id="3.20.20.140">
    <property type="entry name" value="Metal-dependent hydrolases"/>
    <property type="match status" value="1"/>
</dbReference>
<sequence>MPPPPPTPPLQQTIYVGPFVFSESSTELDVCPHGAIGVATTGTISFIDRDVPAELNNADGARWKAEKGTEWEDARMLVAEEGEFFFPGFVDTHIHASQYPNAGIFGKSTLMDWLDTYTFPLEASFADLATARRVYARVVARTLAHGTTTAAYHATIHVAATNLLADICVERGQRALVGRVCMDTLSPEYYRDESVEAAVRDSRACIAHVRQLDPRGELVTPVITPRFAPSCTTPCLRALGELHQETGAWCQTHISENAGEMAMVRELFPDSADYASVYDEAGLLTPKTILAHAVHLSEAERKLVKRRKAKVSHCPASNTALTSGCARVRELWDAGITVGLGTDVSGGYSASVLEAARQAIMVSRHVAMTEGDGAKLSTEEVLYLATRGGAKVVGLEDKIGAFKVGMQWDAQLVGLGEVAKGEEGKIGEDGPVDVFGWEQWEERVAKWLYNGDDRNTKAVWVKGRLVHYRPEMEHRN</sequence>
<gene>
    <name evidence="10" type="ORF">B0A49_10557</name>
</gene>
<dbReference type="Proteomes" id="UP000308768">
    <property type="component" value="Unassembled WGS sequence"/>
</dbReference>
<dbReference type="InterPro" id="IPR051607">
    <property type="entry name" value="Metallo-dep_hydrolases"/>
</dbReference>
<evidence type="ECO:0000256" key="7">
    <source>
        <dbReference type="ARBA" id="ARBA00056079"/>
    </source>
</evidence>
<dbReference type="OrthoDB" id="194468at2759"/>
<dbReference type="EMBL" id="NAJN01001791">
    <property type="protein sequence ID" value="TKA61190.1"/>
    <property type="molecule type" value="Genomic_DNA"/>
</dbReference>
<keyword evidence="11" id="KW-1185">Reference proteome</keyword>
<dbReference type="PANTHER" id="PTHR11271">
    <property type="entry name" value="GUANINE DEAMINASE"/>
    <property type="match status" value="1"/>
</dbReference>
<evidence type="ECO:0000256" key="6">
    <source>
        <dbReference type="ARBA" id="ARBA00051148"/>
    </source>
</evidence>
<evidence type="ECO:0000256" key="8">
    <source>
        <dbReference type="RuleBase" id="RU366009"/>
    </source>
</evidence>
<evidence type="ECO:0000313" key="11">
    <source>
        <dbReference type="Proteomes" id="UP000308768"/>
    </source>
</evidence>
<dbReference type="STRING" id="331657.A0A4U0WEH1"/>
<evidence type="ECO:0000256" key="3">
    <source>
        <dbReference type="ARBA" id="ARBA00022723"/>
    </source>
</evidence>
<evidence type="ECO:0000259" key="9">
    <source>
        <dbReference type="Pfam" id="PF01979"/>
    </source>
</evidence>
<evidence type="ECO:0000256" key="4">
    <source>
        <dbReference type="ARBA" id="ARBA00022801"/>
    </source>
</evidence>
<dbReference type="GO" id="GO:0008270">
    <property type="term" value="F:zinc ion binding"/>
    <property type="evidence" value="ECO:0007669"/>
    <property type="project" value="UniProtKB-UniRule"/>
</dbReference>
<comment type="caution">
    <text evidence="10">The sequence shown here is derived from an EMBL/GenBank/DDBJ whole genome shotgun (WGS) entry which is preliminary data.</text>
</comment>
<comment type="catalytic activity">
    <reaction evidence="6 8">
        <text>guanine + H2O + H(+) = xanthine + NH4(+)</text>
        <dbReference type="Rhea" id="RHEA:14665"/>
        <dbReference type="ChEBI" id="CHEBI:15377"/>
        <dbReference type="ChEBI" id="CHEBI:15378"/>
        <dbReference type="ChEBI" id="CHEBI:16235"/>
        <dbReference type="ChEBI" id="CHEBI:17712"/>
        <dbReference type="ChEBI" id="CHEBI:28938"/>
        <dbReference type="EC" id="3.5.4.3"/>
    </reaction>
</comment>
<dbReference type="UniPathway" id="UPA00603">
    <property type="reaction ID" value="UER00660"/>
</dbReference>
<accession>A0A4U0WEH1</accession>
<protein>
    <recommendedName>
        <fullName evidence="8">Guanine deaminase</fullName>
        <shortName evidence="8">Guanase</shortName>
        <ecNumber evidence="8">3.5.4.3</ecNumber>
    </recommendedName>
    <alternativeName>
        <fullName evidence="8">Guanine aminohydrolase</fullName>
    </alternativeName>
</protein>
<dbReference type="GO" id="GO:0005829">
    <property type="term" value="C:cytosol"/>
    <property type="evidence" value="ECO:0007669"/>
    <property type="project" value="TreeGrafter"/>
</dbReference>
<name>A0A4U0WEH1_9PEZI</name>
<comment type="function">
    <text evidence="7 8">Catalyzes the hydrolytic deamination of guanine, producing xanthine and ammonia.</text>
</comment>
<proteinExistence type="inferred from homology"/>
<dbReference type="AlphaFoldDB" id="A0A4U0WEH1"/>
<comment type="pathway">
    <text evidence="1 8">Purine metabolism; guanine degradation; xanthine from guanine: step 1/1.</text>
</comment>
<feature type="domain" description="Amidohydrolase-related" evidence="9">
    <location>
        <begin position="86"/>
        <end position="466"/>
    </location>
</feature>
<dbReference type="InterPro" id="IPR006680">
    <property type="entry name" value="Amidohydro-rel"/>
</dbReference>
<dbReference type="InterPro" id="IPR032466">
    <property type="entry name" value="Metal_Hydrolase"/>
</dbReference>
<organism evidence="10 11">
    <name type="scientific">Cryomyces minteri</name>
    <dbReference type="NCBI Taxonomy" id="331657"/>
    <lineage>
        <taxon>Eukaryota</taxon>
        <taxon>Fungi</taxon>
        <taxon>Dikarya</taxon>
        <taxon>Ascomycota</taxon>
        <taxon>Pezizomycotina</taxon>
        <taxon>Dothideomycetes</taxon>
        <taxon>Dothideomycetes incertae sedis</taxon>
        <taxon>Cryomyces</taxon>
    </lineage>
</organism>
<evidence type="ECO:0000256" key="5">
    <source>
        <dbReference type="ARBA" id="ARBA00022833"/>
    </source>
</evidence>
<dbReference type="InterPro" id="IPR011059">
    <property type="entry name" value="Metal-dep_hydrolase_composite"/>
</dbReference>
<keyword evidence="3 8" id="KW-0479">Metal-binding</keyword>
<dbReference type="FunFam" id="3.20.20.140:FF:000022">
    <property type="entry name" value="Guanine deaminase"/>
    <property type="match status" value="1"/>
</dbReference>
<comment type="similarity">
    <text evidence="2 8">Belongs to the metallo-dependent hydrolases superfamily. ATZ/TRZ family.</text>
</comment>
<dbReference type="GO" id="GO:0008892">
    <property type="term" value="F:guanine deaminase activity"/>
    <property type="evidence" value="ECO:0007669"/>
    <property type="project" value="UniProtKB-UniRule"/>
</dbReference>
<evidence type="ECO:0000256" key="2">
    <source>
        <dbReference type="ARBA" id="ARBA00006745"/>
    </source>
</evidence>
<dbReference type="Pfam" id="PF01979">
    <property type="entry name" value="Amidohydro_1"/>
    <property type="match status" value="1"/>
</dbReference>
<dbReference type="GO" id="GO:0006147">
    <property type="term" value="P:guanine catabolic process"/>
    <property type="evidence" value="ECO:0007669"/>
    <property type="project" value="UniProtKB-UniRule"/>
</dbReference>
<dbReference type="Gene3D" id="2.30.40.10">
    <property type="entry name" value="Urease, subunit C, domain 1"/>
    <property type="match status" value="1"/>
</dbReference>
<dbReference type="InterPro" id="IPR014311">
    <property type="entry name" value="Guanine_deaminase"/>
</dbReference>
<dbReference type="PANTHER" id="PTHR11271:SF6">
    <property type="entry name" value="GUANINE DEAMINASE"/>
    <property type="match status" value="1"/>
</dbReference>
<dbReference type="EC" id="3.5.4.3" evidence="8"/>
<evidence type="ECO:0000256" key="1">
    <source>
        <dbReference type="ARBA" id="ARBA00004984"/>
    </source>
</evidence>
<reference evidence="10 11" key="1">
    <citation type="submission" date="2017-03" db="EMBL/GenBank/DDBJ databases">
        <title>Genomes of endolithic fungi from Antarctica.</title>
        <authorList>
            <person name="Coleine C."/>
            <person name="Masonjones S."/>
            <person name="Stajich J.E."/>
        </authorList>
    </citation>
    <scope>NUCLEOTIDE SEQUENCE [LARGE SCALE GENOMIC DNA]</scope>
    <source>
        <strain evidence="10 11">CCFEE 5187</strain>
    </source>
</reference>
<dbReference type="SUPFAM" id="SSF51556">
    <property type="entry name" value="Metallo-dependent hydrolases"/>
    <property type="match status" value="1"/>
</dbReference>
<keyword evidence="5 8" id="KW-0862">Zinc</keyword>
<dbReference type="NCBIfam" id="TIGR02967">
    <property type="entry name" value="guan_deamin"/>
    <property type="match status" value="1"/>
</dbReference>